<sequence>MSTDNSNNNPNTNNSPQNEMHRQRRGSVTQQAIAGLFRSNSTSTGAAFPTGTADAQRRRLSVSTGLGLTGTSPTGPNAFNSLRRGSLSTNSQDSIDENAVDEEELPPNARTAPTTPFTRRMSFGAQAMRNLRTGGGSPGSNGNNPPASASASTPASSLPITPAPSDRRGSVNSPRSVGPGVNATPPNSTSSIAAALSSARRGSSPAQASNAHRQRSSSDVFSRPDQGFNWSEQLRSRAESSVQGSRPSFSFGSGLSTSPPRGMPNGNHDRTKSVSDMPAPPAQAAAMKPKAPERPKPDAFQERILKGDFYMD</sequence>
<feature type="region of interest" description="Disordered" evidence="1">
    <location>
        <begin position="1"/>
        <end position="312"/>
    </location>
</feature>
<feature type="compositionally biased region" description="Low complexity" evidence="1">
    <location>
        <begin position="63"/>
        <end position="76"/>
    </location>
</feature>
<evidence type="ECO:0000313" key="3">
    <source>
        <dbReference type="Proteomes" id="UP000613401"/>
    </source>
</evidence>
<dbReference type="RefSeq" id="XP_045262879.1">
    <property type="nucleotide sequence ID" value="XM_045404936.1"/>
</dbReference>
<feature type="compositionally biased region" description="Low complexity" evidence="1">
    <location>
        <begin position="106"/>
        <end position="120"/>
    </location>
</feature>
<gene>
    <name evidence="2" type="ORF">GCG54_00004899</name>
</gene>
<reference evidence="2" key="1">
    <citation type="journal article" date="2020" name="Phytopathology">
        <title>Genome sequence and comparative analysis of Colletotrichum gloeosporioides isolated from Liriodendron leaves.</title>
        <authorList>
            <person name="Fu F.F."/>
            <person name="Hao Z."/>
            <person name="Wang P."/>
            <person name="Lu Y."/>
            <person name="Xue L.J."/>
            <person name="Wei G."/>
            <person name="Tian Y."/>
            <person name="Baishi H."/>
            <person name="Xu H."/>
            <person name="Shi J."/>
            <person name="Cheng T."/>
            <person name="Wang G."/>
            <person name="Yi Y."/>
            <person name="Chen J."/>
        </authorList>
    </citation>
    <scope>NUCLEOTIDE SEQUENCE</scope>
    <source>
        <strain evidence="2">Lc1</strain>
    </source>
</reference>
<evidence type="ECO:0000313" key="2">
    <source>
        <dbReference type="EMBL" id="KAF3803720.1"/>
    </source>
</evidence>
<dbReference type="GeneID" id="69012051"/>
<feature type="compositionally biased region" description="Low complexity" evidence="1">
    <location>
        <begin position="1"/>
        <end position="18"/>
    </location>
</feature>
<dbReference type="Proteomes" id="UP000613401">
    <property type="component" value="Unassembled WGS sequence"/>
</dbReference>
<dbReference type="OMA" id="VTIMEPP"/>
<feature type="compositionally biased region" description="Polar residues" evidence="1">
    <location>
        <begin position="26"/>
        <end position="45"/>
    </location>
</feature>
<dbReference type="EMBL" id="WVTB01000054">
    <property type="protein sequence ID" value="KAF3803720.1"/>
    <property type="molecule type" value="Genomic_DNA"/>
</dbReference>
<feature type="compositionally biased region" description="Polar residues" evidence="1">
    <location>
        <begin position="228"/>
        <end position="259"/>
    </location>
</feature>
<evidence type="ECO:0000256" key="1">
    <source>
        <dbReference type="SAM" id="MobiDB-lite"/>
    </source>
</evidence>
<name>A0A8H4FIW3_COLGL</name>
<reference evidence="2" key="2">
    <citation type="submission" date="2020-03" db="EMBL/GenBank/DDBJ databases">
        <authorList>
            <person name="Fu F.-F."/>
            <person name="Chen J."/>
        </authorList>
    </citation>
    <scope>NUCLEOTIDE SEQUENCE</scope>
    <source>
        <strain evidence="2">Lc1</strain>
    </source>
</reference>
<feature type="compositionally biased region" description="Low complexity" evidence="1">
    <location>
        <begin position="140"/>
        <end position="164"/>
    </location>
</feature>
<dbReference type="AlphaFoldDB" id="A0A8H4FIW3"/>
<comment type="caution">
    <text evidence="2">The sequence shown here is derived from an EMBL/GenBank/DDBJ whole genome shotgun (WGS) entry which is preliminary data.</text>
</comment>
<protein>
    <submittedName>
        <fullName evidence="2">Uncharacterized protein</fullName>
    </submittedName>
</protein>
<proteinExistence type="predicted"/>
<feature type="compositionally biased region" description="Basic and acidic residues" evidence="1">
    <location>
        <begin position="290"/>
        <end position="306"/>
    </location>
</feature>
<keyword evidence="3" id="KW-1185">Reference proteome</keyword>
<organism evidence="2 3">
    <name type="scientific">Colletotrichum gloeosporioides</name>
    <name type="common">Anthracnose fungus</name>
    <name type="synonym">Glomerella cingulata</name>
    <dbReference type="NCBI Taxonomy" id="474922"/>
    <lineage>
        <taxon>Eukaryota</taxon>
        <taxon>Fungi</taxon>
        <taxon>Dikarya</taxon>
        <taxon>Ascomycota</taxon>
        <taxon>Pezizomycotina</taxon>
        <taxon>Sordariomycetes</taxon>
        <taxon>Hypocreomycetidae</taxon>
        <taxon>Glomerellales</taxon>
        <taxon>Glomerellaceae</taxon>
        <taxon>Colletotrichum</taxon>
        <taxon>Colletotrichum gloeosporioides species complex</taxon>
    </lineage>
</organism>
<accession>A0A8H4FIW3</accession>
<feature type="compositionally biased region" description="Acidic residues" evidence="1">
    <location>
        <begin position="94"/>
        <end position="105"/>
    </location>
</feature>
<feature type="compositionally biased region" description="Low complexity" evidence="1">
    <location>
        <begin position="188"/>
        <end position="206"/>
    </location>
</feature>